<keyword evidence="2" id="KW-1185">Reference proteome</keyword>
<gene>
    <name evidence="1" type="ORF">EV182_001597</name>
</gene>
<proteinExistence type="predicted"/>
<dbReference type="EMBL" id="JAMZIH010005391">
    <property type="protein sequence ID" value="KAJ1675269.1"/>
    <property type="molecule type" value="Genomic_DNA"/>
</dbReference>
<sequence length="110" mass="12721">MSNPFGIPWPLLTDSYKLTHYKLYPKAQKAVAYGEFRTSFNKDLNDHRMVFYGIRYIIDNYITKRWTERDVALTEAFLATHNTGFTEFPFPKELFMKVSSGGGGGLDLRV</sequence>
<accession>A0ACC1HFC8</accession>
<name>A0ACC1HFC8_9FUNG</name>
<protein>
    <submittedName>
        <fullName evidence="1">Uncharacterized protein</fullName>
    </submittedName>
</protein>
<comment type="caution">
    <text evidence="1">The sequence shown here is derived from an EMBL/GenBank/DDBJ whole genome shotgun (WGS) entry which is preliminary data.</text>
</comment>
<evidence type="ECO:0000313" key="1">
    <source>
        <dbReference type="EMBL" id="KAJ1675269.1"/>
    </source>
</evidence>
<dbReference type="Proteomes" id="UP001145114">
    <property type="component" value="Unassembled WGS sequence"/>
</dbReference>
<evidence type="ECO:0000313" key="2">
    <source>
        <dbReference type="Proteomes" id="UP001145114"/>
    </source>
</evidence>
<reference evidence="1" key="1">
    <citation type="submission" date="2022-06" db="EMBL/GenBank/DDBJ databases">
        <title>Phylogenomic reconstructions and comparative analyses of Kickxellomycotina fungi.</title>
        <authorList>
            <person name="Reynolds N.K."/>
            <person name="Stajich J.E."/>
            <person name="Barry K."/>
            <person name="Grigoriev I.V."/>
            <person name="Crous P."/>
            <person name="Smith M.E."/>
        </authorList>
    </citation>
    <scope>NUCLEOTIDE SEQUENCE</scope>
    <source>
        <strain evidence="1">RSA 2271</strain>
    </source>
</reference>
<organism evidence="1 2">
    <name type="scientific">Spiromyces aspiralis</name>
    <dbReference type="NCBI Taxonomy" id="68401"/>
    <lineage>
        <taxon>Eukaryota</taxon>
        <taxon>Fungi</taxon>
        <taxon>Fungi incertae sedis</taxon>
        <taxon>Zoopagomycota</taxon>
        <taxon>Kickxellomycotina</taxon>
        <taxon>Kickxellomycetes</taxon>
        <taxon>Kickxellales</taxon>
        <taxon>Kickxellaceae</taxon>
        <taxon>Spiromyces</taxon>
    </lineage>
</organism>